<name>A0ABV9TSD0_9ACTN</name>
<protein>
    <submittedName>
        <fullName evidence="3">DUF397 domain-containing protein</fullName>
    </submittedName>
</protein>
<accession>A0ABV9TSD0</accession>
<proteinExistence type="predicted"/>
<gene>
    <name evidence="3" type="ORF">ACFPCY_00110</name>
</gene>
<dbReference type="InterPro" id="IPR007278">
    <property type="entry name" value="DUF397"/>
</dbReference>
<reference evidence="4" key="1">
    <citation type="journal article" date="2019" name="Int. J. Syst. Evol. Microbiol.">
        <title>The Global Catalogue of Microorganisms (GCM) 10K type strain sequencing project: providing services to taxonomists for standard genome sequencing and annotation.</title>
        <authorList>
            <consortium name="The Broad Institute Genomics Platform"/>
            <consortium name="The Broad Institute Genome Sequencing Center for Infectious Disease"/>
            <person name="Wu L."/>
            <person name="Ma J."/>
        </authorList>
    </citation>
    <scope>NUCLEOTIDE SEQUENCE [LARGE SCALE GENOMIC DNA]</scope>
    <source>
        <strain evidence="4">KLKA75</strain>
    </source>
</reference>
<comment type="caution">
    <text evidence="3">The sequence shown here is derived from an EMBL/GenBank/DDBJ whole genome shotgun (WGS) entry which is preliminary data.</text>
</comment>
<evidence type="ECO:0000313" key="4">
    <source>
        <dbReference type="Proteomes" id="UP001595872"/>
    </source>
</evidence>
<evidence type="ECO:0000256" key="1">
    <source>
        <dbReference type="SAM" id="MobiDB-lite"/>
    </source>
</evidence>
<dbReference type="Proteomes" id="UP001595872">
    <property type="component" value="Unassembled WGS sequence"/>
</dbReference>
<sequence>MTTRYSDWRKASHSEPGENCVEVGRSSADTVGVRDTKANGQGPVLDFTRADWAAFLTVLRN</sequence>
<organism evidence="3 4">
    <name type="scientific">Actinomadura gamaensis</name>
    <dbReference type="NCBI Taxonomy" id="1763541"/>
    <lineage>
        <taxon>Bacteria</taxon>
        <taxon>Bacillati</taxon>
        <taxon>Actinomycetota</taxon>
        <taxon>Actinomycetes</taxon>
        <taxon>Streptosporangiales</taxon>
        <taxon>Thermomonosporaceae</taxon>
        <taxon>Actinomadura</taxon>
    </lineage>
</organism>
<feature type="compositionally biased region" description="Basic and acidic residues" evidence="1">
    <location>
        <begin position="1"/>
        <end position="16"/>
    </location>
</feature>
<keyword evidence="4" id="KW-1185">Reference proteome</keyword>
<feature type="domain" description="DUF397" evidence="2">
    <location>
        <begin position="7"/>
        <end position="59"/>
    </location>
</feature>
<feature type="region of interest" description="Disordered" evidence="1">
    <location>
        <begin position="1"/>
        <end position="22"/>
    </location>
</feature>
<dbReference type="Pfam" id="PF04149">
    <property type="entry name" value="DUF397"/>
    <property type="match status" value="1"/>
</dbReference>
<dbReference type="RefSeq" id="WP_378251451.1">
    <property type="nucleotide sequence ID" value="NZ_JBHSIT010000001.1"/>
</dbReference>
<evidence type="ECO:0000259" key="2">
    <source>
        <dbReference type="Pfam" id="PF04149"/>
    </source>
</evidence>
<dbReference type="EMBL" id="JBHSIT010000001">
    <property type="protein sequence ID" value="MFC4905707.1"/>
    <property type="molecule type" value="Genomic_DNA"/>
</dbReference>
<evidence type="ECO:0000313" key="3">
    <source>
        <dbReference type="EMBL" id="MFC4905707.1"/>
    </source>
</evidence>